<dbReference type="Proteomes" id="UP000494040">
    <property type="component" value="Unassembled WGS sequence"/>
</dbReference>
<feature type="coiled-coil region" evidence="1">
    <location>
        <begin position="128"/>
        <end position="155"/>
    </location>
</feature>
<sequence length="227" mass="26804">MDLLGSILDSMEKPPAVTEKQKEEMKRQKMAMKKKQEEERDMLRKFREKVQRHITDFLADQNRLRLKYPPMEQVFRAVIHEVSEEAGVTSLSFGQEGVDRYIMLFKKEFPPCDDEIAVLRSGEEWTEEKRKEIAAQREKERLDAIEDEVRRKKKKVEKFIPNSNYTKKYEHLIGTEVAKEAAKVTQTNKQYGFVPSENKKDHRSIEETLADIKRKKRKLNEAKEGDT</sequence>
<dbReference type="SUPFAM" id="SSF82708">
    <property type="entry name" value="R3H domain"/>
    <property type="match status" value="1"/>
</dbReference>
<keyword evidence="5" id="KW-1185">Reference proteome</keyword>
<organism evidence="4 5">
    <name type="scientific">Cimex lectularius</name>
    <name type="common">Bed bug</name>
    <name type="synonym">Acanthia lectularia</name>
    <dbReference type="NCBI Taxonomy" id="79782"/>
    <lineage>
        <taxon>Eukaryota</taxon>
        <taxon>Metazoa</taxon>
        <taxon>Ecdysozoa</taxon>
        <taxon>Arthropoda</taxon>
        <taxon>Hexapoda</taxon>
        <taxon>Insecta</taxon>
        <taxon>Pterygota</taxon>
        <taxon>Neoptera</taxon>
        <taxon>Paraneoptera</taxon>
        <taxon>Hemiptera</taxon>
        <taxon>Heteroptera</taxon>
        <taxon>Panheteroptera</taxon>
        <taxon>Cimicomorpha</taxon>
        <taxon>Cimicidae</taxon>
        <taxon>Cimex</taxon>
    </lineage>
</organism>
<reference evidence="4" key="1">
    <citation type="submission" date="2022-01" db="UniProtKB">
        <authorList>
            <consortium name="EnsemblMetazoa"/>
        </authorList>
    </citation>
    <scope>IDENTIFICATION</scope>
</reference>
<dbReference type="InterPro" id="IPR001374">
    <property type="entry name" value="R3H_dom"/>
</dbReference>
<dbReference type="OrthoDB" id="5979509at2759"/>
<feature type="domain" description="R3H" evidence="3">
    <location>
        <begin position="44"/>
        <end position="107"/>
    </location>
</feature>
<dbReference type="PROSITE" id="PS51061">
    <property type="entry name" value="R3H"/>
    <property type="match status" value="1"/>
</dbReference>
<dbReference type="PIRSF" id="PIRSF037943">
    <property type="entry name" value="Sperm-assoc_antigen_PAG7"/>
    <property type="match status" value="1"/>
</dbReference>
<dbReference type="OMA" id="NQSYGFV"/>
<dbReference type="GeneID" id="106671945"/>
<dbReference type="InterPro" id="IPR017330">
    <property type="entry name" value="SPAG7"/>
</dbReference>
<evidence type="ECO:0000256" key="2">
    <source>
        <dbReference type="SAM" id="MobiDB-lite"/>
    </source>
</evidence>
<protein>
    <recommendedName>
        <fullName evidence="3">R3H domain-containing protein</fullName>
    </recommendedName>
</protein>
<dbReference type="Gene3D" id="3.30.1370.50">
    <property type="entry name" value="R3H-like domain"/>
    <property type="match status" value="1"/>
</dbReference>
<dbReference type="KEGG" id="clec:106671945"/>
<dbReference type="RefSeq" id="XP_014258437.1">
    <property type="nucleotide sequence ID" value="XM_014402951.2"/>
</dbReference>
<feature type="region of interest" description="Disordered" evidence="2">
    <location>
        <begin position="1"/>
        <end position="36"/>
    </location>
</feature>
<name>A0A8I6SD26_CIMLE</name>
<evidence type="ECO:0000313" key="5">
    <source>
        <dbReference type="Proteomes" id="UP000494040"/>
    </source>
</evidence>
<evidence type="ECO:0000256" key="1">
    <source>
        <dbReference type="SAM" id="Coils"/>
    </source>
</evidence>
<dbReference type="Pfam" id="PF01424">
    <property type="entry name" value="R3H"/>
    <property type="match status" value="1"/>
</dbReference>
<evidence type="ECO:0000313" key="4">
    <source>
        <dbReference type="EnsemblMetazoa" id="XP_014258437.1"/>
    </source>
</evidence>
<dbReference type="PANTHER" id="PTHR13498:SF3">
    <property type="entry name" value="SPERM-ASSOCIATED ANTIGEN 7"/>
    <property type="match status" value="1"/>
</dbReference>
<dbReference type="PANTHER" id="PTHR13498">
    <property type="entry name" value="SPERM ASSOCIATED ANTIGEN 7"/>
    <property type="match status" value="1"/>
</dbReference>
<dbReference type="InterPro" id="IPR036867">
    <property type="entry name" value="R3H_dom_sf"/>
</dbReference>
<keyword evidence="1" id="KW-0175">Coiled coil</keyword>
<evidence type="ECO:0000259" key="3">
    <source>
        <dbReference type="PROSITE" id="PS51061"/>
    </source>
</evidence>
<dbReference type="EnsemblMetazoa" id="XM_014402951.2">
    <property type="protein sequence ID" value="XP_014258437.1"/>
    <property type="gene ID" value="LOC106671945"/>
</dbReference>
<dbReference type="GO" id="GO:0003676">
    <property type="term" value="F:nucleic acid binding"/>
    <property type="evidence" value="ECO:0007669"/>
    <property type="project" value="UniProtKB-UniRule"/>
</dbReference>
<accession>A0A8I6SD26</accession>
<proteinExistence type="predicted"/>
<dbReference type="AlphaFoldDB" id="A0A8I6SD26"/>